<proteinExistence type="predicted"/>
<keyword evidence="3" id="KW-1185">Reference proteome</keyword>
<dbReference type="CDD" id="cd02440">
    <property type="entry name" value="AdoMet_MTases"/>
    <property type="match status" value="1"/>
</dbReference>
<sequence length="239" mass="27059">MGVDDPRTTLLRRRLLQSKPFLRCLYLEWYSLLAARIQGLDPVLELGSGGGFLSEFRAGVIQSDLIRVPGLSLSADACRLPFKEGRLGAIVMTNVLHHIPDVAQFIAEAVRCLRPGGHVVMVEPWNTVWSQQIYRHLHNEPFDPGATWKFPFTGPLSSANNALPWILFRRDRARFEETFPKMSIDTIQPMMPFAYLLSGGVSRPIGAPGWSYRSCRTLERRLALERLGLFALIDLKRRS</sequence>
<protein>
    <recommendedName>
        <fullName evidence="1">Methyltransferase type 11 domain-containing protein</fullName>
    </recommendedName>
</protein>
<evidence type="ECO:0000313" key="2">
    <source>
        <dbReference type="EMBL" id="BDU70060.1"/>
    </source>
</evidence>
<dbReference type="InterPro" id="IPR029063">
    <property type="entry name" value="SAM-dependent_MTases_sf"/>
</dbReference>
<dbReference type="Proteomes" id="UP001242010">
    <property type="component" value="Chromosome"/>
</dbReference>
<dbReference type="Gene3D" id="3.40.50.150">
    <property type="entry name" value="Vaccinia Virus protein VP39"/>
    <property type="match status" value="1"/>
</dbReference>
<dbReference type="EMBL" id="AP027079">
    <property type="protein sequence ID" value="BDU70060.1"/>
    <property type="molecule type" value="Genomic_DNA"/>
</dbReference>
<evidence type="ECO:0000259" key="1">
    <source>
        <dbReference type="Pfam" id="PF08241"/>
    </source>
</evidence>
<feature type="domain" description="Methyltransferase type 11" evidence="1">
    <location>
        <begin position="73"/>
        <end position="120"/>
    </location>
</feature>
<dbReference type="RefSeq" id="WP_375379978.1">
    <property type="nucleotide sequence ID" value="NZ_AP027079.1"/>
</dbReference>
<gene>
    <name evidence="2" type="ORF">GETHOR_21610</name>
</gene>
<dbReference type="InterPro" id="IPR013216">
    <property type="entry name" value="Methyltransf_11"/>
</dbReference>
<dbReference type="SUPFAM" id="SSF53335">
    <property type="entry name" value="S-adenosyl-L-methionine-dependent methyltransferases"/>
    <property type="match status" value="1"/>
</dbReference>
<reference evidence="3" key="1">
    <citation type="journal article" date="2023" name="Int. J. Syst. Evol. Microbiol.">
        <title>Mesoterricola silvestris gen. nov., sp. nov., Mesoterricola sediminis sp. nov., Geothrix oryzae sp. nov., Geothrix edaphica sp. nov., Geothrix rubra sp. nov., and Geothrix limicola sp. nov., six novel members of Acidobacteriota isolated from soils.</title>
        <authorList>
            <person name="Itoh H."/>
            <person name="Sugisawa Y."/>
            <person name="Mise K."/>
            <person name="Xu Z."/>
            <person name="Kuniyasu M."/>
            <person name="Ushijima N."/>
            <person name="Kawano K."/>
            <person name="Kobayashi E."/>
            <person name="Shiratori Y."/>
            <person name="Masuda Y."/>
            <person name="Senoo K."/>
        </authorList>
    </citation>
    <scope>NUCLEOTIDE SEQUENCE [LARGE SCALE GENOMIC DNA]</scope>
    <source>
        <strain evidence="3">Red222</strain>
    </source>
</reference>
<dbReference type="Pfam" id="PF08241">
    <property type="entry name" value="Methyltransf_11"/>
    <property type="match status" value="1"/>
</dbReference>
<organism evidence="2 3">
    <name type="scientific">Geothrix oryzae</name>
    <dbReference type="NCBI Taxonomy" id="2927975"/>
    <lineage>
        <taxon>Bacteria</taxon>
        <taxon>Pseudomonadati</taxon>
        <taxon>Acidobacteriota</taxon>
        <taxon>Holophagae</taxon>
        <taxon>Holophagales</taxon>
        <taxon>Holophagaceae</taxon>
        <taxon>Geothrix</taxon>
    </lineage>
</organism>
<name>A0ABM8DSX7_9BACT</name>
<accession>A0ABM8DSX7</accession>
<evidence type="ECO:0000313" key="3">
    <source>
        <dbReference type="Proteomes" id="UP001242010"/>
    </source>
</evidence>